<name>O58780_PYRHO</name>
<dbReference type="Proteomes" id="UP000000752">
    <property type="component" value="Chromosome"/>
</dbReference>
<dbReference type="EnsemblBacteria" id="BAA30151">
    <property type="protein sequence ID" value="BAA30151"/>
    <property type="gene ID" value="BAA30151"/>
</dbReference>
<sequence>MMPLRGTFATSMKSSIDFIAWDGRRYFSLAAGAPTMETVAMNPSLILSTPTISTSPISTASFACFSPSFISPPPPPPRNAPPRTAASAIFSSTLKSFHLSSLERMKGNGPRSDNWIDNRNSNFLFKNWSNSYCRHPGTT</sequence>
<proteinExistence type="predicted"/>
<keyword evidence="2" id="KW-1185">Reference proteome</keyword>
<dbReference type="AlphaFoldDB" id="O58780"/>
<organism evidence="1 2">
    <name type="scientific">Pyrococcus horikoshii (strain ATCC 700860 / DSM 12428 / JCM 9974 / NBRC 100139 / OT-3)</name>
    <dbReference type="NCBI Taxonomy" id="70601"/>
    <lineage>
        <taxon>Archaea</taxon>
        <taxon>Methanobacteriati</taxon>
        <taxon>Methanobacteriota</taxon>
        <taxon>Thermococci</taxon>
        <taxon>Thermococcales</taxon>
        <taxon>Thermococcaceae</taxon>
        <taxon>Pyrococcus</taxon>
    </lineage>
</organism>
<dbReference type="PIR" id="A71099">
    <property type="entry name" value="A71099"/>
</dbReference>
<evidence type="ECO:0000313" key="2">
    <source>
        <dbReference type="Proteomes" id="UP000000752"/>
    </source>
</evidence>
<dbReference type="KEGG" id="pho:PH1053"/>
<protein>
    <submittedName>
        <fullName evidence="1">Uncharacterized protein</fullName>
    </submittedName>
</protein>
<reference evidence="1 2" key="1">
    <citation type="journal article" date="1998" name="DNA Res.">
        <title>Complete sequence and gene organization of the genome of a hyper-thermophilic archaebacterium, Pyrococcus horikoshii OT3.</title>
        <authorList>
            <person name="Kawarabayasi Y."/>
            <person name="Sawada M."/>
            <person name="Horikawa H."/>
            <person name="Haikawa Y."/>
            <person name="Hino Y."/>
            <person name="Yamamoto S."/>
            <person name="Sekine M."/>
            <person name="Baba S."/>
            <person name="Kosugi H."/>
            <person name="Hosoyama A."/>
            <person name="Nagai Y."/>
            <person name="Sakai M."/>
            <person name="Ogura K."/>
            <person name="Otuka R."/>
            <person name="Nakazawa H."/>
            <person name="Takamiya M."/>
            <person name="Ohfuku Y."/>
            <person name="Funahashi T."/>
            <person name="Tanaka T."/>
            <person name="Kudoh Y."/>
            <person name="Yamazaki J."/>
            <person name="Kushida N."/>
            <person name="Oguchi A."/>
            <person name="Aoki K."/>
            <person name="Nakamura Y."/>
            <person name="Robb T.F."/>
            <person name="Horikoshi K."/>
            <person name="Masuchi Y."/>
            <person name="Shizuya H."/>
            <person name="Kikuchi H."/>
        </authorList>
    </citation>
    <scope>NUCLEOTIDE SEQUENCE [LARGE SCALE GENOMIC DNA]</scope>
    <source>
        <strain evidence="2">ATCC 700860 / DSM 12428 / JCM 9974 / NBRC 100139 / OT-3</strain>
    </source>
</reference>
<dbReference type="EMBL" id="BA000001">
    <property type="protein sequence ID" value="BAA30151.1"/>
    <property type="molecule type" value="Genomic_DNA"/>
</dbReference>
<accession>O58780</accession>
<evidence type="ECO:0000313" key="1">
    <source>
        <dbReference type="EMBL" id="BAA30151.1"/>
    </source>
</evidence>
<gene>
    <name evidence="1" type="ordered locus">PH1053</name>
</gene>